<name>A0A3D8VT43_9BACI</name>
<gene>
    <name evidence="2" type="ORF">DXT76_01190</name>
</gene>
<dbReference type="InterPro" id="IPR040836">
    <property type="entry name" value="SAVED"/>
</dbReference>
<feature type="domain" description="SMODS-associated and fused to various effectors" evidence="1">
    <location>
        <begin position="314"/>
        <end position="507"/>
    </location>
</feature>
<dbReference type="Pfam" id="PF18145">
    <property type="entry name" value="SAVED"/>
    <property type="match status" value="1"/>
</dbReference>
<proteinExistence type="predicted"/>
<evidence type="ECO:0000259" key="1">
    <source>
        <dbReference type="Pfam" id="PF18145"/>
    </source>
</evidence>
<accession>A0A3D8VT43</accession>
<dbReference type="NCBIfam" id="NF033611">
    <property type="entry name" value="SAVED"/>
    <property type="match status" value="1"/>
</dbReference>
<dbReference type="EMBL" id="QTLC01000007">
    <property type="protein sequence ID" value="RDY72582.1"/>
    <property type="molecule type" value="Genomic_DNA"/>
</dbReference>
<comment type="caution">
    <text evidence="2">The sequence shown here is derived from an EMBL/GenBank/DDBJ whole genome shotgun (WGS) entry which is preliminary data.</text>
</comment>
<dbReference type="RefSeq" id="WP_115893247.1">
    <property type="nucleotide sequence ID" value="NZ_QTLC01000007.1"/>
</dbReference>
<reference evidence="2 3" key="1">
    <citation type="submission" date="2018-08" db="EMBL/GenBank/DDBJ databases">
        <title>Genome sequence of strict halophilic Halobacillus trueperi SS1 isolated from Lunsu, a salty water body of North West Himalayas.</title>
        <authorList>
            <person name="Gupta S."/>
            <person name="Sharma P."/>
            <person name="Dev K."/>
            <person name="Baumler D."/>
            <person name="Sourirajan A."/>
        </authorList>
    </citation>
    <scope>NUCLEOTIDE SEQUENCE [LARGE SCALE GENOMIC DNA]</scope>
    <source>
        <strain evidence="2 3">SS1</strain>
    </source>
</reference>
<organism evidence="2 3">
    <name type="scientific">Halobacillus trueperi</name>
    <dbReference type="NCBI Taxonomy" id="156205"/>
    <lineage>
        <taxon>Bacteria</taxon>
        <taxon>Bacillati</taxon>
        <taxon>Bacillota</taxon>
        <taxon>Bacilli</taxon>
        <taxon>Bacillales</taxon>
        <taxon>Bacillaceae</taxon>
        <taxon>Halobacillus</taxon>
    </lineage>
</organism>
<dbReference type="AlphaFoldDB" id="A0A3D8VT43"/>
<protein>
    <submittedName>
        <fullName evidence="2">SAVED domain-containing protein</fullName>
    </submittedName>
</protein>
<evidence type="ECO:0000313" key="2">
    <source>
        <dbReference type="EMBL" id="RDY72582.1"/>
    </source>
</evidence>
<evidence type="ECO:0000313" key="3">
    <source>
        <dbReference type="Proteomes" id="UP000257032"/>
    </source>
</evidence>
<sequence length="510" mass="58788">MSKHIAARMFGDDYQALFFWMKVCDMLQDHKNIEKVAFEYDEFKAFDDVVVFYKDPIPAEGEDLIEADYFQLKYHVNPGDSFTWENLMDPTKINATSVSILQRAYNAQKQFEPNEMNIRFYIVTDWQIHPDDTLAELVNNQGGQIRFDKLSQGKTEKSKMGKIRESWKKHLGLETDEELERALKPIRFTTSLTNLSDLKNQLNNSLMISGLKPISTSLMTNQYIDLVQAFMKNDVHVFNKEEIIEACKREGLWTGKSLTNLEAENLGVRSFSRYSEYLDDEMDHLICLLEHFDGREIKNEQDWEEVIKPTLEDSLNEAAKGKKEYHLHLETHASIAFTVGRLLEPKSGVNVSPIQKGREGSELWKIDDGFNEGMGTEWLVEQEVIDKDAEDIAVVIAVRHQILDEVKYYLKKENIPIKKIICLIPNDSPGASVIKGGGHAWYLADKLATELNSRSFDDREGHMHIFLSGPNALTFFIGQLSKAFGDLSLYEYNFERRKPGDYNRSITFYN</sequence>
<dbReference type="Proteomes" id="UP000257032">
    <property type="component" value="Unassembled WGS sequence"/>
</dbReference>